<dbReference type="GO" id="GO:0016491">
    <property type="term" value="F:oxidoreductase activity"/>
    <property type="evidence" value="ECO:0007669"/>
    <property type="project" value="UniProtKB-KW"/>
</dbReference>
<dbReference type="CDD" id="cd02775">
    <property type="entry name" value="MopB_CT"/>
    <property type="match status" value="1"/>
</dbReference>
<dbReference type="EMBL" id="CP058559">
    <property type="protein sequence ID" value="QNO13583.1"/>
    <property type="molecule type" value="Genomic_DNA"/>
</dbReference>
<evidence type="ECO:0000256" key="5">
    <source>
        <dbReference type="ARBA" id="ARBA00023002"/>
    </source>
</evidence>
<keyword evidence="5" id="KW-0560">Oxidoreductase</keyword>
<evidence type="ECO:0000256" key="1">
    <source>
        <dbReference type="ARBA" id="ARBA00001942"/>
    </source>
</evidence>
<evidence type="ECO:0000256" key="7">
    <source>
        <dbReference type="ARBA" id="ARBA00023014"/>
    </source>
</evidence>
<dbReference type="Gene3D" id="3.40.228.10">
    <property type="entry name" value="Dimethylsulfoxide Reductase, domain 2"/>
    <property type="match status" value="1"/>
</dbReference>
<dbReference type="Pfam" id="PF00384">
    <property type="entry name" value="Molybdopterin"/>
    <property type="match status" value="1"/>
</dbReference>
<dbReference type="SUPFAM" id="SSF50692">
    <property type="entry name" value="ADC-like"/>
    <property type="match status" value="1"/>
</dbReference>
<dbReference type="AlphaFoldDB" id="A0A7G9W4H1"/>
<dbReference type="RefSeq" id="WP_213167252.1">
    <property type="nucleotide sequence ID" value="NZ_CP058559.1"/>
</dbReference>
<dbReference type="InterPro" id="IPR050612">
    <property type="entry name" value="Prok_Mopterin_Oxidored"/>
</dbReference>
<keyword evidence="10" id="KW-1185">Reference proteome</keyword>
<dbReference type="KEGG" id="acae:HYG86_01770"/>
<dbReference type="GO" id="GO:0046872">
    <property type="term" value="F:metal ion binding"/>
    <property type="evidence" value="ECO:0007669"/>
    <property type="project" value="UniProtKB-KW"/>
</dbReference>
<dbReference type="InterPro" id="IPR006656">
    <property type="entry name" value="Mopterin_OxRdtase"/>
</dbReference>
<dbReference type="InterPro" id="IPR009010">
    <property type="entry name" value="Asp_de-COase-like_dom_sf"/>
</dbReference>
<proteinExistence type="inferred from homology"/>
<keyword evidence="4" id="KW-0479">Metal-binding</keyword>
<keyword evidence="7" id="KW-0411">Iron-sulfur</keyword>
<dbReference type="PROSITE" id="PS51669">
    <property type="entry name" value="4FE4S_MOW_BIS_MGD"/>
    <property type="match status" value="1"/>
</dbReference>
<reference evidence="9 10" key="1">
    <citation type="submission" date="2020-07" db="EMBL/GenBank/DDBJ databases">
        <title>Alkalicella. sp. LB2 genome.</title>
        <authorList>
            <person name="Postec A."/>
            <person name="Quemeneur M."/>
        </authorList>
    </citation>
    <scope>NUCLEOTIDE SEQUENCE [LARGE SCALE GENOMIC DNA]</scope>
    <source>
        <strain evidence="9 10">LB2</strain>
    </source>
</reference>
<dbReference type="InterPro" id="IPR006657">
    <property type="entry name" value="MoPterin_dinucl-bd_dom"/>
</dbReference>
<dbReference type="GO" id="GO:0051536">
    <property type="term" value="F:iron-sulfur cluster binding"/>
    <property type="evidence" value="ECO:0007669"/>
    <property type="project" value="UniProtKB-KW"/>
</dbReference>
<name>A0A7G9W4H1_ALKCA</name>
<dbReference type="Gene3D" id="3.40.50.740">
    <property type="match status" value="1"/>
</dbReference>
<dbReference type="Pfam" id="PF04879">
    <property type="entry name" value="Molybdop_Fe4S4"/>
    <property type="match status" value="1"/>
</dbReference>
<evidence type="ECO:0000313" key="9">
    <source>
        <dbReference type="EMBL" id="QNO13583.1"/>
    </source>
</evidence>
<comment type="similarity">
    <text evidence="2">Belongs to the prokaryotic molybdopterin-containing oxidoreductase family.</text>
</comment>
<protein>
    <submittedName>
        <fullName evidence="9">Molybdopterin-dependent oxidoreductase</fullName>
    </submittedName>
</protein>
<keyword evidence="6" id="KW-0408">Iron</keyword>
<evidence type="ECO:0000256" key="6">
    <source>
        <dbReference type="ARBA" id="ARBA00023004"/>
    </source>
</evidence>
<dbReference type="InterPro" id="IPR006963">
    <property type="entry name" value="Mopterin_OxRdtase_4Fe-4S_dom"/>
</dbReference>
<dbReference type="SMART" id="SM00926">
    <property type="entry name" value="Molybdop_Fe4S4"/>
    <property type="match status" value="1"/>
</dbReference>
<dbReference type="Proteomes" id="UP000516160">
    <property type="component" value="Chromosome"/>
</dbReference>
<dbReference type="Gene3D" id="3.30.2070.10">
    <property type="entry name" value="Formate dehydrogenase/DMSO reductase"/>
    <property type="match status" value="1"/>
</dbReference>
<feature type="domain" description="4Fe-4S Mo/W bis-MGD-type" evidence="8">
    <location>
        <begin position="1"/>
        <end position="58"/>
    </location>
</feature>
<evidence type="ECO:0000256" key="3">
    <source>
        <dbReference type="ARBA" id="ARBA00022505"/>
    </source>
</evidence>
<evidence type="ECO:0000313" key="10">
    <source>
        <dbReference type="Proteomes" id="UP000516160"/>
    </source>
</evidence>
<dbReference type="SUPFAM" id="SSF53706">
    <property type="entry name" value="Formate dehydrogenase/DMSO reductase, domains 1-3"/>
    <property type="match status" value="1"/>
</dbReference>
<dbReference type="GO" id="GO:0043546">
    <property type="term" value="F:molybdopterin cofactor binding"/>
    <property type="evidence" value="ECO:0007669"/>
    <property type="project" value="InterPro"/>
</dbReference>
<organism evidence="9 10">
    <name type="scientific">Alkalicella caledoniensis</name>
    <dbReference type="NCBI Taxonomy" id="2731377"/>
    <lineage>
        <taxon>Bacteria</taxon>
        <taxon>Bacillati</taxon>
        <taxon>Bacillota</taxon>
        <taxon>Clostridia</taxon>
        <taxon>Eubacteriales</taxon>
        <taxon>Proteinivoracaceae</taxon>
        <taxon>Alkalicella</taxon>
    </lineage>
</organism>
<dbReference type="Gene3D" id="2.20.25.90">
    <property type="entry name" value="ADC-like domains"/>
    <property type="match status" value="1"/>
</dbReference>
<dbReference type="Gene3D" id="2.40.40.20">
    <property type="match status" value="1"/>
</dbReference>
<dbReference type="PROSITE" id="PS00490">
    <property type="entry name" value="MOLYBDOPTERIN_PROK_2"/>
    <property type="match status" value="1"/>
</dbReference>
<keyword evidence="3" id="KW-0500">Molybdenum</keyword>
<dbReference type="PANTHER" id="PTHR43742">
    <property type="entry name" value="TRIMETHYLAMINE-N-OXIDE REDUCTASE"/>
    <property type="match status" value="1"/>
</dbReference>
<dbReference type="InterPro" id="IPR006655">
    <property type="entry name" value="Mopterin_OxRdtase_prok_CS"/>
</dbReference>
<accession>A0A7G9W4H1</accession>
<sequence length="645" mass="72759">MGVVKSGCPLDCWDACSFKIQVDEAGDFTVLGDDKHPVTQGYICKKGQKFLKQRLHSPERLKTPLLKKGDVHVPISWDEALKIFADKIQAALDQHGPKSIAHYYDSGAGGLLKSLEHRFFNLLGGVTEPIGSLCWAAGIEAIKRDFGTYYTHHPLDMYNSDNIVIWGRNVTETNIHLLPFIKNAKKIGKTIIVIDPNRTKISQMADIFVEVKPGSDGFLAFAMIKTLLEKGVSQELLAKSNNFDDLKNLVNSYSFDSLASITGVDLTTITEITNKYLTGKSSIYLGYGMQRYYNSGNTIRAINSLAYLSGNIGVSGGGVNYADSFVSKNINKSHMFLEHLADTRFFPKPQFPHFIEKEKDIPIKLLYISRANPVVTLPNTQKTTDVFSSVDFVVCSDIVHTDTTKLADLILPATTSFEEEDLIYSSMWHRYINYVMPVVDPVGEARPEWRVFESLAALLGLDNYPKLEAKQWIELAIEPLKKFGIDTDKLKKQSLAPTDEKHIPWEDLNFATHNGKFNLLDEEILLFKNSKDYPYLFMTPHPKDSLHSQFQHHLDLKEYPMVYINPKLAQAEDLKTGDVIEISSSVNTITAEVNVVDWVHKKVLFSYEGRPLKYKNTQNLITDDGLTDIGNGTTMYETYCKLRKK</sequence>
<dbReference type="CDD" id="cd02766">
    <property type="entry name" value="MopB_3"/>
    <property type="match status" value="1"/>
</dbReference>
<comment type="cofactor">
    <cofactor evidence="1">
        <name>Mo-bis(molybdopterin guanine dinucleotide)</name>
        <dbReference type="ChEBI" id="CHEBI:60539"/>
    </cofactor>
</comment>
<dbReference type="PANTHER" id="PTHR43742:SF6">
    <property type="entry name" value="OXIDOREDUCTASE YYAE-RELATED"/>
    <property type="match status" value="1"/>
</dbReference>
<evidence type="ECO:0000256" key="4">
    <source>
        <dbReference type="ARBA" id="ARBA00022723"/>
    </source>
</evidence>
<evidence type="ECO:0000259" key="8">
    <source>
        <dbReference type="PROSITE" id="PS51669"/>
    </source>
</evidence>
<gene>
    <name evidence="9" type="ORF">HYG86_01770</name>
</gene>
<evidence type="ECO:0000256" key="2">
    <source>
        <dbReference type="ARBA" id="ARBA00010312"/>
    </source>
</evidence>
<dbReference type="Pfam" id="PF01568">
    <property type="entry name" value="Molydop_binding"/>
    <property type="match status" value="1"/>
</dbReference>